<dbReference type="InterPro" id="IPR013132">
    <property type="entry name" value="PseI/NeuA/B-like_N"/>
</dbReference>
<dbReference type="PANTHER" id="PTHR42966">
    <property type="entry name" value="N-ACETYLNEURAMINATE SYNTHASE"/>
    <property type="match status" value="1"/>
</dbReference>
<dbReference type="SUPFAM" id="SSF51569">
    <property type="entry name" value="Aldolase"/>
    <property type="match status" value="1"/>
</dbReference>
<dbReference type="Pfam" id="PF03102">
    <property type="entry name" value="NeuB"/>
    <property type="match status" value="1"/>
</dbReference>
<reference evidence="3" key="1">
    <citation type="journal article" date="2019" name="Int. J. Syst. Evol. Microbiol.">
        <title>The Global Catalogue of Microorganisms (GCM) 10K type strain sequencing project: providing services to taxonomists for standard genome sequencing and annotation.</title>
        <authorList>
            <consortium name="The Broad Institute Genomics Platform"/>
            <consortium name="The Broad Institute Genome Sequencing Center for Infectious Disease"/>
            <person name="Wu L."/>
            <person name="Ma J."/>
        </authorList>
    </citation>
    <scope>NUCLEOTIDE SEQUENCE [LARGE SCALE GENOMIC DNA]</scope>
    <source>
        <strain evidence="3">CGMCC 1.15774</strain>
    </source>
</reference>
<evidence type="ECO:0000259" key="1">
    <source>
        <dbReference type="PROSITE" id="PS50844"/>
    </source>
</evidence>
<dbReference type="GO" id="GO:0016740">
    <property type="term" value="F:transferase activity"/>
    <property type="evidence" value="ECO:0007669"/>
    <property type="project" value="UniProtKB-KW"/>
</dbReference>
<dbReference type="InterPro" id="IPR057736">
    <property type="entry name" value="SAF_PseI/NeuA/NeuB"/>
</dbReference>
<sequence length="338" mass="37266">MNKDTENGVFIIAELSANHNNDLDLAVRTIEAAAKSGADAIKVQTYTADSLTLNVNNDIFGPRKDGLWKGRTLYELFTEGSLPYDWHPVLKEKAEELGMIFFSSPFDKSGVDFLETLDVQLYKIASPEITDIPLIEYVASKNKPVIISTGMASLADIELAVNTCRKMGNDDITLLKCTSEYPAVPEMANLKTIPNLKTTFNVKVGLSDHTMGATVPIVSVALGARVIEKHFIMDRGLGGVDSAFSMNPDEFKEMVSAVRDAEKCLGEIDYSLTERNKLRRRSLFLSKDVKAGDIVTEENLRSVRPGYGLHPKYLSDVLGKKLNNSYNAGTALTWVMLC</sequence>
<dbReference type="InterPro" id="IPR020030">
    <property type="entry name" value="Pseudaminic_synth_PseI"/>
</dbReference>
<dbReference type="InterPro" id="IPR036732">
    <property type="entry name" value="AFP_Neu5c_C_sf"/>
</dbReference>
<dbReference type="NCBIfam" id="TIGR03586">
    <property type="entry name" value="PseI"/>
    <property type="match status" value="1"/>
</dbReference>
<dbReference type="Gene3D" id="3.90.1210.10">
    <property type="entry name" value="Antifreeze-like/N-acetylneuraminic acid synthase C-terminal domain"/>
    <property type="match status" value="1"/>
</dbReference>
<proteinExistence type="predicted"/>
<gene>
    <name evidence="2" type="primary">pseI</name>
    <name evidence="2" type="ORF">ACFOWS_16225</name>
</gene>
<dbReference type="EMBL" id="JBHSCL010000009">
    <property type="protein sequence ID" value="MFC4221701.1"/>
    <property type="molecule type" value="Genomic_DNA"/>
</dbReference>
<dbReference type="InterPro" id="IPR006190">
    <property type="entry name" value="SAF_AFP_Neu5Ac"/>
</dbReference>
<keyword evidence="2" id="KW-0808">Transferase</keyword>
<dbReference type="RefSeq" id="WP_379766816.1">
    <property type="nucleotide sequence ID" value="NZ_JBHSCL010000009.1"/>
</dbReference>
<dbReference type="EC" id="2.5.1.97" evidence="2"/>
<dbReference type="SUPFAM" id="SSF51269">
    <property type="entry name" value="AFP III-like domain"/>
    <property type="match status" value="1"/>
</dbReference>
<dbReference type="InterPro" id="IPR013785">
    <property type="entry name" value="Aldolase_TIM"/>
</dbReference>
<dbReference type="Gene3D" id="3.20.20.70">
    <property type="entry name" value="Aldolase class I"/>
    <property type="match status" value="1"/>
</dbReference>
<evidence type="ECO:0000313" key="3">
    <source>
        <dbReference type="Proteomes" id="UP001595841"/>
    </source>
</evidence>
<dbReference type="Pfam" id="PF08666">
    <property type="entry name" value="SAF"/>
    <property type="match status" value="1"/>
</dbReference>
<dbReference type="InterPro" id="IPR051690">
    <property type="entry name" value="PseI-like"/>
</dbReference>
<dbReference type="CDD" id="cd11615">
    <property type="entry name" value="SAF_NeuB_like"/>
    <property type="match status" value="1"/>
</dbReference>
<organism evidence="2 3">
    <name type="scientific">Flagellimonas marina</name>
    <dbReference type="NCBI Taxonomy" id="1775168"/>
    <lineage>
        <taxon>Bacteria</taxon>
        <taxon>Pseudomonadati</taxon>
        <taxon>Bacteroidota</taxon>
        <taxon>Flavobacteriia</taxon>
        <taxon>Flavobacteriales</taxon>
        <taxon>Flavobacteriaceae</taxon>
        <taxon>Flagellimonas</taxon>
    </lineage>
</organism>
<dbReference type="InterPro" id="IPR013974">
    <property type="entry name" value="SAF"/>
</dbReference>
<evidence type="ECO:0000313" key="2">
    <source>
        <dbReference type="EMBL" id="MFC4221701.1"/>
    </source>
</evidence>
<dbReference type="PANTHER" id="PTHR42966:SF2">
    <property type="entry name" value="PSEUDAMINIC ACID SYNTHASE"/>
    <property type="match status" value="1"/>
</dbReference>
<keyword evidence="3" id="KW-1185">Reference proteome</keyword>
<dbReference type="SMART" id="SM00858">
    <property type="entry name" value="SAF"/>
    <property type="match status" value="1"/>
</dbReference>
<feature type="domain" description="AFP-like" evidence="1">
    <location>
        <begin position="282"/>
        <end position="338"/>
    </location>
</feature>
<comment type="caution">
    <text evidence="2">The sequence shown here is derived from an EMBL/GenBank/DDBJ whole genome shotgun (WGS) entry which is preliminary data.</text>
</comment>
<dbReference type="PROSITE" id="PS50844">
    <property type="entry name" value="AFP_LIKE"/>
    <property type="match status" value="1"/>
</dbReference>
<name>A0ABV8PSQ6_9FLAO</name>
<dbReference type="Proteomes" id="UP001595841">
    <property type="component" value="Unassembled WGS sequence"/>
</dbReference>
<accession>A0ABV8PSQ6</accession>
<protein>
    <submittedName>
        <fullName evidence="2">Pseudaminic acid synthase</fullName>
        <ecNumber evidence="2">2.5.1.97</ecNumber>
    </submittedName>
</protein>